<dbReference type="GO" id="GO:0005737">
    <property type="term" value="C:cytoplasm"/>
    <property type="evidence" value="ECO:0007669"/>
    <property type="project" value="TreeGrafter"/>
</dbReference>
<organism evidence="2 3">
    <name type="scientific">Arthrobacter cheniae</name>
    <dbReference type="NCBI Taxonomy" id="1258888"/>
    <lineage>
        <taxon>Bacteria</taxon>
        <taxon>Bacillati</taxon>
        <taxon>Actinomycetota</taxon>
        <taxon>Actinomycetes</taxon>
        <taxon>Micrococcales</taxon>
        <taxon>Micrococcaceae</taxon>
        <taxon>Arthrobacter</taxon>
    </lineage>
</organism>
<dbReference type="CDD" id="cd05266">
    <property type="entry name" value="SDR_a4"/>
    <property type="match status" value="1"/>
</dbReference>
<evidence type="ECO:0000259" key="1">
    <source>
        <dbReference type="Pfam" id="PF01370"/>
    </source>
</evidence>
<dbReference type="EMBL" id="QZVT01000007">
    <property type="protein sequence ID" value="RJT78108.1"/>
    <property type="molecule type" value="Genomic_DNA"/>
</dbReference>
<dbReference type="GO" id="GO:0004029">
    <property type="term" value="F:aldehyde dehydrogenase (NAD+) activity"/>
    <property type="evidence" value="ECO:0007669"/>
    <property type="project" value="TreeGrafter"/>
</dbReference>
<dbReference type="Pfam" id="PF01370">
    <property type="entry name" value="Epimerase"/>
    <property type="match status" value="1"/>
</dbReference>
<sequence length="281" mass="29908">MTVLIAGCGDLGTEVGLRLAARGERVIGWRRSPGRIPEGIEGRAADLTQPLPPIPQDTDVVVIATAAGDRSEAAYRSAYVDATRNVLDALERDGVTPRRILFVSSTAVYGDADGGWVTEQTPAESAAPTARLIREAEEVLLGRTDRGTVLRLSGIYGPGRTRLIDQVTGGSAVLPSEPQWTNRIHRDDAAAAIVHLVLDVHAPAPIYLGSDELPVDLGEVLQFLAAELDLPEPPRGVTSSSRGGARRVDSGLLRSTGFAFSYPTYREGYRAVLAGTGVRHP</sequence>
<dbReference type="OrthoDB" id="9808276at2"/>
<comment type="caution">
    <text evidence="2">The sequence shown here is derived from an EMBL/GenBank/DDBJ whole genome shotgun (WGS) entry which is preliminary data.</text>
</comment>
<dbReference type="RefSeq" id="WP_120149720.1">
    <property type="nucleotide sequence ID" value="NZ_QZVT01000007.1"/>
</dbReference>
<evidence type="ECO:0000313" key="3">
    <source>
        <dbReference type="Proteomes" id="UP000272560"/>
    </source>
</evidence>
<feature type="domain" description="NAD-dependent epimerase/dehydratase" evidence="1">
    <location>
        <begin position="4"/>
        <end position="198"/>
    </location>
</feature>
<dbReference type="SUPFAM" id="SSF51735">
    <property type="entry name" value="NAD(P)-binding Rossmann-fold domains"/>
    <property type="match status" value="1"/>
</dbReference>
<dbReference type="InterPro" id="IPR051783">
    <property type="entry name" value="NAD(P)-dependent_oxidoreduct"/>
</dbReference>
<dbReference type="PANTHER" id="PTHR48079:SF6">
    <property type="entry name" value="NAD(P)-BINDING DOMAIN-CONTAINING PROTEIN-RELATED"/>
    <property type="match status" value="1"/>
</dbReference>
<reference evidence="2 3" key="1">
    <citation type="submission" date="2018-09" db="EMBL/GenBank/DDBJ databases">
        <title>Novel species of Arthrobacter.</title>
        <authorList>
            <person name="Liu Q."/>
            <person name="Xin Y.-H."/>
        </authorList>
    </citation>
    <scope>NUCLEOTIDE SEQUENCE [LARGE SCALE GENOMIC DNA]</scope>
    <source>
        <strain evidence="2 3">Hz2</strain>
    </source>
</reference>
<dbReference type="PANTHER" id="PTHR48079">
    <property type="entry name" value="PROTEIN YEEZ"/>
    <property type="match status" value="1"/>
</dbReference>
<evidence type="ECO:0000313" key="2">
    <source>
        <dbReference type="EMBL" id="RJT78108.1"/>
    </source>
</evidence>
<proteinExistence type="predicted"/>
<keyword evidence="3" id="KW-1185">Reference proteome</keyword>
<dbReference type="AlphaFoldDB" id="A0A3A5M539"/>
<dbReference type="Gene3D" id="3.40.50.720">
    <property type="entry name" value="NAD(P)-binding Rossmann-like Domain"/>
    <property type="match status" value="1"/>
</dbReference>
<name>A0A3A5M539_9MICC</name>
<dbReference type="InterPro" id="IPR036291">
    <property type="entry name" value="NAD(P)-bd_dom_sf"/>
</dbReference>
<dbReference type="InterPro" id="IPR001509">
    <property type="entry name" value="Epimerase_deHydtase"/>
</dbReference>
<accession>A0A3A5M539</accession>
<protein>
    <submittedName>
        <fullName evidence="2">SDR family oxidoreductase</fullName>
    </submittedName>
</protein>
<dbReference type="Proteomes" id="UP000272560">
    <property type="component" value="Unassembled WGS sequence"/>
</dbReference>
<gene>
    <name evidence="2" type="ORF">D6T63_13450</name>
</gene>